<dbReference type="PATRIC" id="fig|1629.5.peg.136"/>
<reference evidence="2 3" key="1">
    <citation type="journal article" date="2015" name="Genome Announc.">
        <title>Expanding the biotechnology potential of lactobacilli through comparative genomics of 213 strains and associated genera.</title>
        <authorList>
            <person name="Sun Z."/>
            <person name="Harris H.M."/>
            <person name="McCann A."/>
            <person name="Guo C."/>
            <person name="Argimon S."/>
            <person name="Zhang W."/>
            <person name="Yang X."/>
            <person name="Jeffery I.B."/>
            <person name="Cooney J.C."/>
            <person name="Kagawa T.F."/>
            <person name="Liu W."/>
            <person name="Song Y."/>
            <person name="Salvetti E."/>
            <person name="Wrobel A."/>
            <person name="Rasinkangas P."/>
            <person name="Parkhill J."/>
            <person name="Rea M.C."/>
            <person name="O'Sullivan O."/>
            <person name="Ritari J."/>
            <person name="Douillard F.P."/>
            <person name="Paul Ross R."/>
            <person name="Yang R."/>
            <person name="Briner A.E."/>
            <person name="Felis G.E."/>
            <person name="de Vos W.M."/>
            <person name="Barrangou R."/>
            <person name="Klaenhammer T.R."/>
            <person name="Caufield P.W."/>
            <person name="Cui Y."/>
            <person name="Zhang H."/>
            <person name="O'Toole P.W."/>
        </authorList>
    </citation>
    <scope>NUCLEOTIDE SEQUENCE [LARGE SCALE GENOMIC DNA]</scope>
    <source>
        <strain evidence="2 3">DSM 20410</strain>
    </source>
</reference>
<evidence type="ECO:0000259" key="1">
    <source>
        <dbReference type="Pfam" id="PF17881"/>
    </source>
</evidence>
<accession>A0A0R2H8E2</accession>
<gene>
    <name evidence="2" type="ORF">IV50_GL000133</name>
</gene>
<dbReference type="Gene3D" id="3.10.450.40">
    <property type="match status" value="2"/>
</dbReference>
<organism evidence="2 3">
    <name type="scientific">Weissella viridescens</name>
    <name type="common">Lactobacillus viridescens</name>
    <dbReference type="NCBI Taxonomy" id="1629"/>
    <lineage>
        <taxon>Bacteria</taxon>
        <taxon>Bacillati</taxon>
        <taxon>Bacillota</taxon>
        <taxon>Bacilli</taxon>
        <taxon>Lactobacillales</taxon>
        <taxon>Lactobacillaceae</taxon>
        <taxon>Weissella</taxon>
    </lineage>
</organism>
<name>A0A0R2H8E2_WEIVI</name>
<protein>
    <recommendedName>
        <fullName evidence="1">Cell wall elongation regulator TseB-like domain-containing protein</fullName>
    </recommendedName>
</protein>
<keyword evidence="3" id="KW-1185">Reference proteome</keyword>
<sequence length="170" mass="19780">MEMRLAPQRRRRQQRRRRYTIIAVILVIIILVFGYFMTVNQPRADAKSQITHKAQKAQKIKYVDHFYRVSRSHTYYSVTGKNKDNQTVGVINRKGSNKLTTVKMADGLSAKDIQQTVKNNYPVKKITSLGLATYEGVPAWDVTFIDNRDNLNFMTYQFKDGKVLRSVQNF</sequence>
<dbReference type="SUPFAM" id="SSF54403">
    <property type="entry name" value="Cystatin/monellin"/>
    <property type="match status" value="2"/>
</dbReference>
<dbReference type="InterPro" id="IPR046350">
    <property type="entry name" value="Cystatin_sf"/>
</dbReference>
<feature type="domain" description="Cell wall elongation regulator TseB-like" evidence="1">
    <location>
        <begin position="53"/>
        <end position="91"/>
    </location>
</feature>
<dbReference type="InterPro" id="IPR041401">
    <property type="entry name" value="TseB-like_dom"/>
</dbReference>
<dbReference type="Proteomes" id="UP000051992">
    <property type="component" value="Unassembled WGS sequence"/>
</dbReference>
<dbReference type="RefSeq" id="WP_057743595.1">
    <property type="nucleotide sequence ID" value="NZ_BJLU01000001.1"/>
</dbReference>
<dbReference type="OrthoDB" id="2242521at2"/>
<evidence type="ECO:0000313" key="3">
    <source>
        <dbReference type="Proteomes" id="UP000051992"/>
    </source>
</evidence>
<evidence type="ECO:0000313" key="2">
    <source>
        <dbReference type="EMBL" id="KRN46869.1"/>
    </source>
</evidence>
<dbReference type="EMBL" id="JQBM01000001">
    <property type="protein sequence ID" value="KRN46869.1"/>
    <property type="molecule type" value="Genomic_DNA"/>
</dbReference>
<dbReference type="AlphaFoldDB" id="A0A0R2H8E2"/>
<comment type="caution">
    <text evidence="2">The sequence shown here is derived from an EMBL/GenBank/DDBJ whole genome shotgun (WGS) entry which is preliminary data.</text>
</comment>
<proteinExistence type="predicted"/>
<dbReference type="Pfam" id="PF17881">
    <property type="entry name" value="TseB"/>
    <property type="match status" value="1"/>
</dbReference>